<dbReference type="EMBL" id="PJQM01004035">
    <property type="protein sequence ID" value="RCH85998.1"/>
    <property type="molecule type" value="Genomic_DNA"/>
</dbReference>
<feature type="region of interest" description="Disordered" evidence="1">
    <location>
        <begin position="56"/>
        <end position="81"/>
    </location>
</feature>
<protein>
    <recommendedName>
        <fullName evidence="4">Tc1-like transposase DDE domain-containing protein</fullName>
    </recommendedName>
</protein>
<keyword evidence="3" id="KW-1185">Reference proteome</keyword>
<feature type="compositionally biased region" description="Basic and acidic residues" evidence="1">
    <location>
        <begin position="70"/>
        <end position="81"/>
    </location>
</feature>
<accession>A0A367J7U1</accession>
<dbReference type="Proteomes" id="UP000253551">
    <property type="component" value="Unassembled WGS sequence"/>
</dbReference>
<proteinExistence type="predicted"/>
<evidence type="ECO:0000256" key="1">
    <source>
        <dbReference type="SAM" id="MobiDB-lite"/>
    </source>
</evidence>
<evidence type="ECO:0000313" key="3">
    <source>
        <dbReference type="Proteomes" id="UP000253551"/>
    </source>
</evidence>
<gene>
    <name evidence="2" type="ORF">CU098_009106</name>
</gene>
<sequence>MSTDDIHMNELDINDNYEGEVTQEIYVTLYQTKFESSDVANVATAMYVDEELCVEMKLPDSSDDEEESESESKKERLKEKQERLKAFAEENLGKLEVPEKAKRNDGIAIEDAAATTVIKLSSTYNYRKLIEDRGYKCVYLPPCSPFLNPIEALVKG</sequence>
<organism evidence="2 3">
    <name type="scientific">Rhizopus stolonifer</name>
    <name type="common">Rhizopus nigricans</name>
    <dbReference type="NCBI Taxonomy" id="4846"/>
    <lineage>
        <taxon>Eukaryota</taxon>
        <taxon>Fungi</taxon>
        <taxon>Fungi incertae sedis</taxon>
        <taxon>Mucoromycota</taxon>
        <taxon>Mucoromycotina</taxon>
        <taxon>Mucoromycetes</taxon>
        <taxon>Mucorales</taxon>
        <taxon>Mucorineae</taxon>
        <taxon>Rhizopodaceae</taxon>
        <taxon>Rhizopus</taxon>
    </lineage>
</organism>
<reference evidence="2 3" key="1">
    <citation type="journal article" date="2018" name="G3 (Bethesda)">
        <title>Phylogenetic and Phylogenomic Definition of Rhizopus Species.</title>
        <authorList>
            <person name="Gryganskyi A.P."/>
            <person name="Golan J."/>
            <person name="Dolatabadi S."/>
            <person name="Mondo S."/>
            <person name="Robb S."/>
            <person name="Idnurm A."/>
            <person name="Muszewska A."/>
            <person name="Steczkiewicz K."/>
            <person name="Masonjones S."/>
            <person name="Liao H.L."/>
            <person name="Gajdeczka M.T."/>
            <person name="Anike F."/>
            <person name="Vuek A."/>
            <person name="Anishchenko I.M."/>
            <person name="Voigt K."/>
            <person name="de Hoog G.S."/>
            <person name="Smith M.E."/>
            <person name="Heitman J."/>
            <person name="Vilgalys R."/>
            <person name="Stajich J.E."/>
        </authorList>
    </citation>
    <scope>NUCLEOTIDE SEQUENCE [LARGE SCALE GENOMIC DNA]</scope>
    <source>
        <strain evidence="2 3">LSU 92-RS-03</strain>
    </source>
</reference>
<dbReference type="AlphaFoldDB" id="A0A367J7U1"/>
<dbReference type="Gene3D" id="3.30.420.10">
    <property type="entry name" value="Ribonuclease H-like superfamily/Ribonuclease H"/>
    <property type="match status" value="1"/>
</dbReference>
<name>A0A367J7U1_RHIST</name>
<evidence type="ECO:0000313" key="2">
    <source>
        <dbReference type="EMBL" id="RCH85998.1"/>
    </source>
</evidence>
<dbReference type="OrthoDB" id="2278296at2759"/>
<dbReference type="GO" id="GO:0003676">
    <property type="term" value="F:nucleic acid binding"/>
    <property type="evidence" value="ECO:0007669"/>
    <property type="project" value="InterPro"/>
</dbReference>
<evidence type="ECO:0008006" key="4">
    <source>
        <dbReference type="Google" id="ProtNLM"/>
    </source>
</evidence>
<comment type="caution">
    <text evidence="2">The sequence shown here is derived from an EMBL/GenBank/DDBJ whole genome shotgun (WGS) entry which is preliminary data.</text>
</comment>
<dbReference type="InterPro" id="IPR036397">
    <property type="entry name" value="RNaseH_sf"/>
</dbReference>